<feature type="domain" description="Sushi" evidence="15">
    <location>
        <begin position="4192"/>
        <end position="4249"/>
    </location>
</feature>
<feature type="disulfide bond" evidence="7">
    <location>
        <begin position="1737"/>
        <end position="1764"/>
    </location>
</feature>
<dbReference type="SMART" id="SM01411">
    <property type="entry name" value="Ephrin_rec_like"/>
    <property type="match status" value="4"/>
</dbReference>
<dbReference type="PRINTS" id="PR00895">
    <property type="entry name" value="PENTAXIN"/>
</dbReference>
<dbReference type="PROSITE" id="PS50227">
    <property type="entry name" value="G_PROTEIN_RECEP_F2_3"/>
    <property type="match status" value="1"/>
</dbReference>
<feature type="disulfide bond" evidence="7">
    <location>
        <begin position="3640"/>
        <end position="3667"/>
    </location>
</feature>
<feature type="domain" description="Sushi" evidence="15">
    <location>
        <begin position="4018"/>
        <end position="4075"/>
    </location>
</feature>
<feature type="disulfide bond" evidence="7">
    <location>
        <begin position="2673"/>
        <end position="2700"/>
    </location>
</feature>
<feature type="disulfide bond" evidence="7">
    <location>
        <begin position="3002"/>
        <end position="3029"/>
    </location>
</feature>
<feature type="disulfide bond" evidence="7">
    <location>
        <begin position="3350"/>
        <end position="3377"/>
    </location>
</feature>
<dbReference type="PROSITE" id="PS00022">
    <property type="entry name" value="EGF_1"/>
    <property type="match status" value="8"/>
</dbReference>
<dbReference type="InterPro" id="IPR009030">
    <property type="entry name" value="Growth_fac_rcpt_cys_sf"/>
</dbReference>
<feature type="domain" description="Sushi" evidence="15">
    <location>
        <begin position="3090"/>
        <end position="3147"/>
    </location>
</feature>
<dbReference type="InterPro" id="IPR001881">
    <property type="entry name" value="EGF-like_Ca-bd_dom"/>
</dbReference>
<comment type="caution">
    <text evidence="6">Lacks conserved residue(s) required for the propagation of feature annotation.</text>
</comment>
<feature type="disulfide bond" evidence="7">
    <location>
        <begin position="2148"/>
        <end position="2175"/>
    </location>
</feature>
<dbReference type="GeneID" id="106478401"/>
<feature type="domain" description="Sushi" evidence="15">
    <location>
        <begin position="2469"/>
        <end position="2526"/>
    </location>
</feature>
<dbReference type="SUPFAM" id="SSF57196">
    <property type="entry name" value="EGF/Laminin"/>
    <property type="match status" value="8"/>
</dbReference>
<feature type="disulfide bond" evidence="7">
    <location>
        <begin position="3930"/>
        <end position="3957"/>
    </location>
</feature>
<feature type="disulfide bond" evidence="6">
    <location>
        <begin position="4747"/>
        <end position="4756"/>
    </location>
</feature>
<feature type="disulfide bond" evidence="7">
    <location>
        <begin position="4399"/>
        <end position="4426"/>
    </location>
</feature>
<dbReference type="InterPro" id="IPR036465">
    <property type="entry name" value="vWFA_dom_sf"/>
</dbReference>
<feature type="disulfide bond" evidence="7">
    <location>
        <begin position="4283"/>
        <end position="4310"/>
    </location>
</feature>
<feature type="disulfide bond" evidence="6">
    <location>
        <begin position="1304"/>
        <end position="1313"/>
    </location>
</feature>
<feature type="disulfide bond" evidence="7">
    <location>
        <begin position="2090"/>
        <end position="2117"/>
    </location>
</feature>
<feature type="domain" description="Sushi" evidence="15">
    <location>
        <begin position="725"/>
        <end position="788"/>
    </location>
</feature>
<dbReference type="InterPro" id="IPR000436">
    <property type="entry name" value="Sushi_SCR_CCP_dom"/>
</dbReference>
<feature type="disulfide bond" evidence="7">
    <location>
        <begin position="2731"/>
        <end position="2758"/>
    </location>
</feature>
<accession>A0ABM1C579</accession>
<feature type="disulfide bond" evidence="7">
    <location>
        <begin position="4162"/>
        <end position="4189"/>
    </location>
</feature>
<feature type="domain" description="EGF-like" evidence="11">
    <location>
        <begin position="4662"/>
        <end position="4693"/>
    </location>
</feature>
<feature type="disulfide bond" evidence="7">
    <location>
        <begin position="2615"/>
        <end position="2642"/>
    </location>
</feature>
<feature type="disulfide bond" evidence="7">
    <location>
        <begin position="3698"/>
        <end position="3725"/>
    </location>
</feature>
<dbReference type="SUPFAM" id="SSF53300">
    <property type="entry name" value="vWA-like"/>
    <property type="match status" value="1"/>
</dbReference>
<feature type="domain" description="Sushi" evidence="15">
    <location>
        <begin position="3786"/>
        <end position="3843"/>
    </location>
</feature>
<feature type="disulfide bond" evidence="7">
    <location>
        <begin position="1915"/>
        <end position="1942"/>
    </location>
</feature>
<feature type="disulfide bond" evidence="7">
    <location>
        <begin position="4104"/>
        <end position="4131"/>
    </location>
</feature>
<feature type="domain" description="Sushi" evidence="15">
    <location>
        <begin position="2916"/>
        <end position="2973"/>
    </location>
</feature>
<dbReference type="PROSITE" id="PS50234">
    <property type="entry name" value="VWFA"/>
    <property type="match status" value="1"/>
</dbReference>
<evidence type="ECO:0000256" key="3">
    <source>
        <dbReference type="ARBA" id="ARBA00022737"/>
    </source>
</evidence>
<feature type="disulfide bond" evidence="7">
    <location>
        <begin position="3466"/>
        <end position="3493"/>
    </location>
</feature>
<proteinExistence type="predicted"/>
<feature type="domain" description="Sushi" evidence="15">
    <location>
        <begin position="2062"/>
        <end position="2119"/>
    </location>
</feature>
<feature type="domain" description="Sushi" evidence="15">
    <location>
        <begin position="4429"/>
        <end position="4486"/>
    </location>
</feature>
<feature type="signal peptide" evidence="10">
    <location>
        <begin position="1"/>
        <end position="20"/>
    </location>
</feature>
<evidence type="ECO:0000259" key="12">
    <source>
        <dbReference type="PROSITE" id="PS50227"/>
    </source>
</evidence>
<evidence type="ECO:0000256" key="9">
    <source>
        <dbReference type="SAM" id="MobiDB-lite"/>
    </source>
</evidence>
<evidence type="ECO:0000256" key="7">
    <source>
        <dbReference type="PROSITE-ProRule" id="PRU00302"/>
    </source>
</evidence>
<dbReference type="Gene3D" id="2.10.70.10">
    <property type="entry name" value="Complement Module, domain 1"/>
    <property type="match status" value="53"/>
</dbReference>
<feature type="domain" description="EGF-like" evidence="11">
    <location>
        <begin position="1316"/>
        <end position="1352"/>
    </location>
</feature>
<feature type="disulfide bond" evidence="7">
    <location>
        <begin position="3234"/>
        <end position="3261"/>
    </location>
</feature>
<feature type="region of interest" description="Disordered" evidence="9">
    <location>
        <begin position="1253"/>
        <end position="1273"/>
    </location>
</feature>
<feature type="domain" description="Sushi" evidence="15">
    <location>
        <begin position="3322"/>
        <end position="3379"/>
    </location>
</feature>
<dbReference type="InterPro" id="IPR000152">
    <property type="entry name" value="EGF-type_Asp/Asn_hydroxyl_site"/>
</dbReference>
<feature type="domain" description="Sushi" evidence="15">
    <location>
        <begin position="3670"/>
        <end position="3727"/>
    </location>
</feature>
<feature type="disulfide bond" evidence="7">
    <location>
        <begin position="1795"/>
        <end position="1822"/>
    </location>
</feature>
<dbReference type="PROSITE" id="PS00010">
    <property type="entry name" value="ASX_HYDROXYL"/>
    <property type="match status" value="5"/>
</dbReference>
<feature type="disulfide bond" evidence="6">
    <location>
        <begin position="4729"/>
        <end position="4739"/>
    </location>
</feature>
<feature type="disulfide bond" evidence="7">
    <location>
        <begin position="3176"/>
        <end position="3203"/>
    </location>
</feature>
<name>A0ABM1C579_LIMPO</name>
<feature type="disulfide bond" evidence="6">
    <location>
        <begin position="1342"/>
        <end position="1351"/>
    </location>
</feature>
<feature type="domain" description="Sushi" evidence="15">
    <location>
        <begin position="4547"/>
        <end position="4606"/>
    </location>
</feature>
<feature type="domain" description="EGF-like" evidence="11">
    <location>
        <begin position="1392"/>
        <end position="1428"/>
    </location>
</feature>
<feature type="domain" description="Sushi" evidence="15">
    <location>
        <begin position="1709"/>
        <end position="1766"/>
    </location>
</feature>
<dbReference type="InterPro" id="IPR013032">
    <property type="entry name" value="EGF-like_CS"/>
</dbReference>
<feature type="domain" description="EGF-like" evidence="11">
    <location>
        <begin position="1278"/>
        <end position="1314"/>
    </location>
</feature>
<feature type="domain" description="Sushi" evidence="15">
    <location>
        <begin position="378"/>
        <end position="437"/>
    </location>
</feature>
<feature type="domain" description="G-protein coupled receptors family 2 profile 1" evidence="12">
    <location>
        <begin position="2899"/>
        <end position="2980"/>
    </location>
</feature>
<evidence type="ECO:0000256" key="6">
    <source>
        <dbReference type="PROSITE-ProRule" id="PRU00076"/>
    </source>
</evidence>
<feature type="domain" description="Sushi" evidence="15">
    <location>
        <begin position="3728"/>
        <end position="3785"/>
    </location>
</feature>
<feature type="domain" description="Sushi" evidence="15">
    <location>
        <begin position="1825"/>
        <end position="1884"/>
    </location>
</feature>
<evidence type="ECO:0000259" key="14">
    <source>
        <dbReference type="PROSITE" id="PS50825"/>
    </source>
</evidence>
<dbReference type="SMART" id="SM00032">
    <property type="entry name" value="CCP"/>
    <property type="match status" value="54"/>
</dbReference>
<dbReference type="SMART" id="SM00179">
    <property type="entry name" value="EGF_CA"/>
    <property type="match status" value="7"/>
</dbReference>
<dbReference type="PROSITE" id="PS00289">
    <property type="entry name" value="PTX_1"/>
    <property type="match status" value="1"/>
</dbReference>
<feature type="domain" description="Sushi" evidence="15">
    <location>
        <begin position="4134"/>
        <end position="4191"/>
    </location>
</feature>
<feature type="disulfide bond" evidence="7">
    <location>
        <begin position="3756"/>
        <end position="3783"/>
    </location>
</feature>
<feature type="disulfide bond" evidence="7">
    <location>
        <begin position="3292"/>
        <end position="3319"/>
    </location>
</feature>
<dbReference type="RefSeq" id="XP_013794399.1">
    <property type="nucleotide sequence ID" value="XM_013938945.2"/>
</dbReference>
<keyword evidence="2 10" id="KW-0732">Signal</keyword>
<feature type="domain" description="EGF-like" evidence="11">
    <location>
        <begin position="1354"/>
        <end position="1390"/>
    </location>
</feature>
<evidence type="ECO:0000313" key="17">
    <source>
        <dbReference type="Proteomes" id="UP000694941"/>
    </source>
</evidence>
<evidence type="ECO:0000256" key="4">
    <source>
        <dbReference type="ARBA" id="ARBA00023157"/>
    </source>
</evidence>
<feature type="domain" description="Sushi" evidence="15">
    <location>
        <begin position="1767"/>
        <end position="1824"/>
    </location>
</feature>
<dbReference type="PROSITE" id="PS50026">
    <property type="entry name" value="EGF_3"/>
    <property type="match status" value="8"/>
</dbReference>
<feature type="disulfide bond" evidence="7">
    <location>
        <begin position="2828"/>
        <end position="2855"/>
    </location>
</feature>
<feature type="domain" description="Sushi" evidence="15">
    <location>
        <begin position="3206"/>
        <end position="3263"/>
    </location>
</feature>
<feature type="domain" description="Sushi" evidence="15">
    <location>
        <begin position="2178"/>
        <end position="2235"/>
    </location>
</feature>
<dbReference type="CDD" id="cd01450">
    <property type="entry name" value="vWFA_subfamily_ECM"/>
    <property type="match status" value="1"/>
</dbReference>
<feature type="disulfide bond" evidence="6">
    <location>
        <begin position="1456"/>
        <end position="1465"/>
    </location>
</feature>
<feature type="domain" description="Sushi" evidence="15">
    <location>
        <begin position="3264"/>
        <end position="3321"/>
    </location>
</feature>
<dbReference type="PROSITE" id="PS01187">
    <property type="entry name" value="EGF_CA"/>
    <property type="match status" value="2"/>
</dbReference>
<feature type="domain" description="Sushi" evidence="15">
    <location>
        <begin position="4250"/>
        <end position="4312"/>
    </location>
</feature>
<dbReference type="InterPro" id="IPR018097">
    <property type="entry name" value="EGF_Ca-bd_CS"/>
</dbReference>
<keyword evidence="5" id="KW-0325">Glycoprotein</keyword>
<dbReference type="PANTHER" id="PTHR45656:SF4">
    <property type="entry name" value="PROTEIN CBR-CLEC-78"/>
    <property type="match status" value="1"/>
</dbReference>
<feature type="domain" description="Sushi" evidence="15">
    <location>
        <begin position="2411"/>
        <end position="2468"/>
    </location>
</feature>
<feature type="domain" description="Sushi" evidence="15">
    <location>
        <begin position="1945"/>
        <end position="2003"/>
    </location>
</feature>
<keyword evidence="17" id="KW-1185">Reference proteome</keyword>
<feature type="domain" description="Sushi" evidence="15">
    <location>
        <begin position="4487"/>
        <end position="4546"/>
    </location>
</feature>
<dbReference type="InterPro" id="IPR051277">
    <property type="entry name" value="SEZ6_CSMD_C4BPB_Regulators"/>
</dbReference>
<feature type="coiled-coil region" evidence="8">
    <location>
        <begin position="1036"/>
        <end position="1063"/>
    </location>
</feature>
<feature type="domain" description="Sushi" evidence="15">
    <location>
        <begin position="4313"/>
        <end position="4370"/>
    </location>
</feature>
<feature type="disulfide bond" evidence="7">
    <location>
        <begin position="4517"/>
        <end position="4544"/>
    </location>
</feature>
<feature type="domain" description="HYR" evidence="14">
    <location>
        <begin position="561"/>
        <end position="645"/>
    </location>
</feature>
<feature type="domain" description="Sushi" evidence="15">
    <location>
        <begin position="2793"/>
        <end position="2857"/>
    </location>
</feature>
<evidence type="ECO:0000259" key="15">
    <source>
        <dbReference type="PROSITE" id="PS50923"/>
    </source>
</evidence>
<protein>
    <submittedName>
        <fullName evidence="18">Sushi, von Willebrand factor type A, EGF and pentraxin domain-containing protein 1-like</fullName>
    </submittedName>
</protein>
<feature type="disulfide bond" evidence="7">
    <location>
        <begin position="3988"/>
        <end position="4015"/>
    </location>
</feature>
<dbReference type="Pfam" id="PF02494">
    <property type="entry name" value="HYR"/>
    <property type="match status" value="2"/>
</dbReference>
<dbReference type="Pfam" id="PF00008">
    <property type="entry name" value="EGF"/>
    <property type="match status" value="5"/>
</dbReference>
<feature type="disulfide bond" evidence="7">
    <location>
        <begin position="3582"/>
        <end position="3609"/>
    </location>
</feature>
<feature type="disulfide bond" evidence="7">
    <location>
        <begin position="3060"/>
        <end position="3087"/>
    </location>
</feature>
<dbReference type="PROSITE" id="PS01186">
    <property type="entry name" value="EGF_2"/>
    <property type="match status" value="6"/>
</dbReference>
<feature type="disulfide bond" evidence="7">
    <location>
        <begin position="468"/>
        <end position="495"/>
    </location>
</feature>
<dbReference type="SMART" id="SM00181">
    <property type="entry name" value="EGF"/>
    <property type="match status" value="13"/>
</dbReference>
<dbReference type="Pfam" id="PF00092">
    <property type="entry name" value="VWA"/>
    <property type="match status" value="1"/>
</dbReference>
<feature type="domain" description="Sushi" evidence="15">
    <location>
        <begin position="2120"/>
        <end position="2177"/>
    </location>
</feature>
<evidence type="ECO:0000256" key="8">
    <source>
        <dbReference type="SAM" id="Coils"/>
    </source>
</evidence>
<feature type="chain" id="PRO_5046685870" evidence="10">
    <location>
        <begin position="21"/>
        <end position="4777"/>
    </location>
</feature>
<dbReference type="Gene3D" id="3.40.50.410">
    <property type="entry name" value="von Willebrand factor, type A domain"/>
    <property type="match status" value="1"/>
</dbReference>
<feature type="disulfide bond" evidence="7">
    <location>
        <begin position="4220"/>
        <end position="4247"/>
    </location>
</feature>
<sequence length="4777" mass="531546">MNIFWYLVGLLFVAAGLSQAASSGGYRHTRNKEYEQFFNSGAKPSFTSNERLPNQLKKNKVEELGNILKQHVAALRRTPNKQVELVFLVDSSASVGSENFFNELKFVKKLLADFTVSYEATRVAVITFSSRERVVKDVDHLSNPSENNHKCALLRDQLPSINYTGGGTYTLGAVLKAQEVLKYARPESTKAIFLVTDGYSNGGDPRPAAKDLRDQGVQIFTFGIKNGNVRELHDMASEPSKEHCYILDSFEEFEALARRALHEDLQIGSYLPQKSEACLRLCQGESKSCCDARAQCTCGTHTGHYACLCQPGYYGTGLQGNCEPCPEGTYHVGSGPGDISSCQSCPDAQHTSPLASTSPNQCTCKPGYVTNGKKCEVIECPPLSPPEHGYFVNGICSSVIHAACGIRCDSGYKLVGSSVRLCTVDGTWSGTNVRCEKKTCSSLSAPHHGSVLCTTDSNVFETKCHFSCDPGYKLVGSKIRTCLAIALWDGLPALCRPVDCPPLSPIFNGHVSPAKCTESKMRYGDVCIYTCKPGFVVRGPATRRCEDQGVWGNEEKKTVCIDVEPPVLRCPEDIVVDAEENERDYMVTWNVPQGIDNSGEIPSVSVLPAVIPPRRFAIGTATITYTAEDRSHNTASCSFMVTVRDVQPPTIDKCVSPPKFLSREAPVTVFWEEPIFSDNSGSPVNIRRSHSPGLFPLGETVVTYEAVDEAGNNNTCNLTITVQEHACSIPSDPVNGKANCTESDSGVNCSLSCEEGYAFVTSPPYNYFCAYDGVWLPRDRFPFPDCAVTQLSNAISQTGIITISSDGGDCDDQFLLNQVKSHLHRKIEKKVASLCKENMLCNVNNFATMCDNTFEETEEETNAIISRKKRNAVFLTKTGDAYPVFHRYQREISQGQRGGHNSLFTKNNFSSNMQTKKLTHRYSRASQNDLREHHPLQNLEDEDHYPQYELDPLGQDKELWNNMFTEGPKYSVSSDHQEKEMNLPVGNIRGLRIDTEKHKLTNKHSYREHSPEVQSLKKKLDLQFKILGKLPTKFFLDSQEELLKSMEEIMKELQQAAREGEFDITLGNKKMEIERLIFSEKDPFFTCDLGSIPQGEKCLQCPVGTYFNVVSENCEACMQGTYQFKEGQLSCVVCPERTSTETDQSKSLGECKAQCLPGSFSLTGLEVCETCPLGFYQPKYAQMHCIPCPNDTTTWRRGARKQEECKEQCAPGEVSDTGLKPCFPCPNGYYQAKKGQAACFQCPEDGKTRRRGATSAEECESKSNEVEDSSQSEPKLLPVNDCFSVPCLNGGSCQSLNFSYLCQCKPGYKGIHCEEEIDECKSNPCQNNGTCEDFLNGFKCVCPDGFTGNTCEEDIDECENNPCYNRATCVDEISSFSCLCSNGFAGPLCQYNIDECMSSPCQNGAVCQDMVANYSCECHHGYSGQNCEINIDDCAVLPCKNNATCIDGIGSFSCECLPGFHGTFCEKDTNECLSQPCMNGATCLDQIAGFICLCAPSFSGQLCETELSGNFFLHFPFSGTLDFVQLEGLRQTLDHVTMCMWMKTNDTRNYGTPLSYADDTADNLLTLTDYSGFVFYVNMDKVVTDVTANDGLWHHICTTWSSPNGAWAIYKDGELADSGTDLATGTYLPADGVIILGQEQDRRGAGFSTPESFIGTITQLNIWNYTLTVSELSKILSRCDNYKGNVRAWPDFLGGLKGMVKLQDSNFCQGCKHPDSLEHGEISVSGVKTAAVASYMCIPGFDLIGPKTRKCMVYGDWSIGEPACYRVNCGFPNSLSNGYVSGKHYLYGDTVQYNCNPGYRLVGEAIQTCQADGSWSDKKTVCEQILCKNPGQLENGKVVILKDKYIPGDYVQFQCDDGFRLQGVSILKCQENGKWNGAIPVCQPKSCESPPHVSNGYVVGPQHDFDIGNIVRYQCKPGYQLMNTDQMRCALRNQWEGELPLCQRIDCGTPPEIEHATFEGSDFKFEASVTYRCNSGYKMRNGEKLHCLANGIWGGSEQPICTPISCGYLPRPAHGDVDVLDYLYGSVAKYFCNVGYELQGVRSRKCRATGVWSGEQPRCVPVSCSQPESIANGRYSGSDWTVGNVVKYSCNLGYILVGESDRVCLETGRWLHEVPMCEPIECKPPEPVDHATMKGSDFHVGHRVEYTCNMGYRLIGQNTRVCMEEGQWGPEPPVCKPVSCGEPPLVENGKIEGESYKYGDFVRYICPKGFRLQGKNVRMCQANGYWEGKEPHCEIIMCPEPNVVPFANKLFTNTRYGSVVEYYCEEGYQLHGPVQRICQEDGRWSDIEPICKQIRCSKLLPVDNGEIVAPDTTYSSTAVYTCQVGYELDGPKERICQQDGLWSGSEPCCKPVRCSVENVQIPNGRIIGENYLMGSSIQYVCDTGFELAGVSSRTCQEDKTWDGEKPICIRITCSQPVDPTNGQVYGDHHRYGDKVQYACDNGFRLEGVIERTCLPDGTWSGDKPQCHPVSCPEIRGPINGHVRFTGLHYRDQAHYQCQEGYHLVGQHIRICSADQSWTGENPKCEEIQCVQPPDIPHAHYQTVNFPVGFLLHYVCDKGFKLLASYSSPLMCNREGKWEGTFPICEPVVCPTPPSVLFGKIIGEDYKFGSKIQYLCDSGWELIGDSILECNENEEWSGHFPKCIGTTCPRPENIPHGQIIATDYHYRTTITYVCDRGYVLVGESNRTCQIDNTWSSETPRCKPILCPKPLTIQFGEWYGRDFHYQANVTYTCDRGYQLHGYNILQCKEDGLWSSKPPVCEEVSCPIPSSLQHGDIVVLAKPTFSNTQPLERAELSVNRPRGDITVDSRMILEESRTDVFHYGDRVLYRCKPGYVLDGDRVLTCKEDGTWTGGPATCRPVSCAPPTLLQHGETQFTSTVFQSRVKYACATGFRLIGPPLRECLANGSWSFSQPTCQPILCPKPQVISHGEVTWTSLGFGATSTYKCNSAYRIVGNVSRTCTQEGSWSGKEPVCIAVKCKPLNNPEHGQIILNELIVGSSATYQCNVGYQLVGPSLRTCLMDQQWTHHEPSCEAIFCPKPSELENGRAIVDDLKFNSVVEYVCNKGYELHGLGKRICQANKTWSHNKPHCIPVECPHPSNPENGHTIGRDLRFGSVIEYVCNQGYYLNGSAKRTCLEDKTWNKDKPLCIPVKCPHPSHPRNGHVVVRSLRFGSVIEYFCNKGYDLHGPSKRTCQADKTWDKDNPQCIPIECSRPFDLQNGRAVVDDFRLGSVVEYFCNKGYDLSGPTKRTCQADRTWSEDNPQCLPIECPRPLNPTNGHVLIKYLTFGSIIEYSCHQGYELHGSRKRTCLADKTWSNNLPYCTPVECPHPSDPENGHTVVKDLKFDSEIVYVCNQGYKLLGPSKRTCLANKTWSKNNPQCIPVECPHPSDPENGHVFVRGLSFGSVIEYECKQGYVLLGQTKRTCQADKLWSGNNPQCIPIQCPYPSDPENGRVFIRELIYGSVIEYICNQGYQILGPRKRTCQADKTWSTDNPRCVPLECPHPPDPENGHTIIRNLLFGSFIDYICKEGYELHGAKKRTCLANKTWSDKEPICEPVECPYPADPENGHVILKENRFKSEIEYVCNKGYELLGPFRRTCQADKTWSLENPICSLVECPHPPDPENGLAIVRDITFGSVIEYVCNQGYELLGPAKRTCLADQTWSKDNPRCILVECSRPFDPENGHSFVTDLKYGSVVEYKCNQGYELHGPAKRTCLGDKTWSKDSPQCVLVECSYPSDLENGHLILKDLKFGSVVKFVCKKGYELQGTKERTCLADKTWSENNPLCVLIQCPHPPDIEYGNIIVRDVKVNSTIKYICNKGYELNGPKERTCLEDRTWSNDEPRCFPVKCPHLPHLDNGNTILKNLTFGSEVKFVCSQGYELHGSIKRTCQADKTWSNEMPHCSPIECPQPFNPENGRVTVKDLIFGSTIEYMCNEGYQLYGPVKVSCQADKTWSMKMPHCSPIECPHPPDPENGHAFVKDLVFGSVVKYVCNEGYELQGLIRRKCQADKTWNENTPQCIPIQCPHPSNPENGHVIVKDLKFGSVVQYICNVGYELEGPEKRTCQINKTWSKENPFCTPVKCPHPPPPEHGMAFPSASIFGSKVQYACWEGYELQGSGERTCQANGTWSHEAPSCNIISCSPIVSLSNGQVHGSDFMLNAVIKFGCDPGYKLEGVDKIMCRPNKTWSDSIPTCHRYLCDELDPVEHALVEKGPYQLGSVVKYKCETGYELVGKARRKCKKNGKWDGEPPLCILVDCGPPPFPPHSRLYFLDSKRPQHKYGSSVLYGCEDRYELQGGNVLVCESNGKWIGSRPKCVGVPCGPPPTLHHATIHVEHKDGFTEVTYECNDGYTVHGQKTHQCMSGKEWKVQNISCVKVSCGIPPTVEYGQVEAPNSEYGSSAVYSCQRGFIREGKPSVVCNKHGEWHGELPKCVPVSCPKPIAPDNGVVEGEYFTYQNVVLYRCLDGYQHFGQNTSFCQEDGTWSGETPVCLRVFCEPLKPPENGFILQDESGSHFGARVKFLCKEGYILYGSETSQCLADGTWNKELPVCKVVTCPPPRFPAHIIPLEYKEDFTYKDKVTFHCKPGYRATKELTVYCQADGSWTDHFGGCKRVACGRPQVTDGAIVLGASYFYRDRVVISCPPGSQLNGSTILTCLGDGTWSGNPNCVALCSQPCQNGGRCVPPGVCSCPPGYVGEFCQQAVCILPCLNGGTCIGPYMCQCRQGFTGSRCERAICEPSCQNGGKCVEPGVCRCPRIFSGARCEYRSGEYWEPDDFDNIALVRD</sequence>
<evidence type="ECO:0000259" key="11">
    <source>
        <dbReference type="PROSITE" id="PS50026"/>
    </source>
</evidence>
<feature type="disulfide bond" evidence="7">
    <location>
        <begin position="2206"/>
        <end position="2233"/>
    </location>
</feature>
<evidence type="ECO:0000259" key="16">
    <source>
        <dbReference type="PROSITE" id="PS51828"/>
    </source>
</evidence>
<feature type="domain" description="Sushi" evidence="15">
    <location>
        <begin position="2645"/>
        <end position="2702"/>
    </location>
</feature>
<feature type="disulfide bond" evidence="7">
    <location>
        <begin position="408"/>
        <end position="435"/>
    </location>
</feature>
<feature type="domain" description="Sushi" evidence="15">
    <location>
        <begin position="2974"/>
        <end position="3031"/>
    </location>
</feature>
<keyword evidence="4 6" id="KW-1015">Disulfide bond</keyword>
<feature type="domain" description="Sushi" evidence="15">
    <location>
        <begin position="3438"/>
        <end position="3495"/>
    </location>
</feature>
<feature type="domain" description="Sushi" evidence="15">
    <location>
        <begin position="2294"/>
        <end position="2351"/>
    </location>
</feature>
<gene>
    <name evidence="18" type="primary">LOC106478401</name>
</gene>
<dbReference type="Pfam" id="PF00084">
    <property type="entry name" value="Sushi"/>
    <property type="match status" value="53"/>
</dbReference>
<feature type="domain" description="Sushi" evidence="15">
    <location>
        <begin position="3554"/>
        <end position="3611"/>
    </location>
</feature>
<dbReference type="SMART" id="SM00327">
    <property type="entry name" value="VWA"/>
    <property type="match status" value="1"/>
</dbReference>
<feature type="domain" description="Sushi" evidence="15">
    <location>
        <begin position="3902"/>
        <end position="3959"/>
    </location>
</feature>
<dbReference type="PROSITE" id="PS50923">
    <property type="entry name" value="SUSHI"/>
    <property type="match status" value="54"/>
</dbReference>
<feature type="disulfide bond" evidence="7">
    <location>
        <begin position="2439"/>
        <end position="2466"/>
    </location>
</feature>
<dbReference type="InterPro" id="IPR000742">
    <property type="entry name" value="EGF"/>
</dbReference>
<feature type="domain" description="Sushi" evidence="15">
    <location>
        <begin position="3960"/>
        <end position="4017"/>
    </location>
</feature>
<feature type="disulfide bond" evidence="7">
    <location>
        <begin position="3408"/>
        <end position="3435"/>
    </location>
</feature>
<feature type="domain" description="Sushi" evidence="15">
    <location>
        <begin position="2703"/>
        <end position="2760"/>
    </location>
</feature>
<feature type="domain" description="Sushi" evidence="15">
    <location>
        <begin position="3148"/>
        <end position="3205"/>
    </location>
</feature>
<feature type="domain" description="Sushi" evidence="15">
    <location>
        <begin position="3496"/>
        <end position="3553"/>
    </location>
</feature>
<organism evidence="17 18">
    <name type="scientific">Limulus polyphemus</name>
    <name type="common">Atlantic horseshoe crab</name>
    <dbReference type="NCBI Taxonomy" id="6850"/>
    <lineage>
        <taxon>Eukaryota</taxon>
        <taxon>Metazoa</taxon>
        <taxon>Ecdysozoa</taxon>
        <taxon>Arthropoda</taxon>
        <taxon>Chelicerata</taxon>
        <taxon>Merostomata</taxon>
        <taxon>Xiphosura</taxon>
        <taxon>Limulidae</taxon>
        <taxon>Limulus</taxon>
    </lineage>
</organism>
<feature type="domain" description="Sushi" evidence="15">
    <location>
        <begin position="3844"/>
        <end position="3901"/>
    </location>
</feature>
<evidence type="ECO:0000256" key="1">
    <source>
        <dbReference type="ARBA" id="ARBA00022536"/>
    </source>
</evidence>
<dbReference type="InterPro" id="IPR001759">
    <property type="entry name" value="PTX_dom"/>
</dbReference>
<feature type="disulfide bond" evidence="7">
    <location>
        <begin position="2264"/>
        <end position="2291"/>
    </location>
</feature>
<keyword evidence="1 6" id="KW-0245">EGF-like domain</keyword>
<evidence type="ECO:0000256" key="2">
    <source>
        <dbReference type="ARBA" id="ARBA00022729"/>
    </source>
</evidence>
<feature type="domain" description="EGF-like" evidence="11">
    <location>
        <begin position="4725"/>
        <end position="4757"/>
    </location>
</feature>
<feature type="domain" description="Sushi" evidence="15">
    <location>
        <begin position="2004"/>
        <end position="2061"/>
    </location>
</feature>
<feature type="disulfide bond" evidence="6">
    <location>
        <begin position="4683"/>
        <end position="4692"/>
    </location>
</feature>
<feature type="disulfide bond" evidence="7">
    <location>
        <begin position="2032"/>
        <end position="2059"/>
    </location>
</feature>
<dbReference type="Pfam" id="PF00354">
    <property type="entry name" value="Pentaxin"/>
    <property type="match status" value="1"/>
</dbReference>
<feature type="disulfide bond" evidence="7">
    <location>
        <begin position="2944"/>
        <end position="2971"/>
    </location>
</feature>
<keyword evidence="3" id="KW-0677">Repeat</keyword>
<dbReference type="Gene3D" id="2.60.120.200">
    <property type="match status" value="1"/>
</dbReference>
<feature type="domain" description="Pentraxin (PTX)" evidence="16">
    <location>
        <begin position="1509"/>
        <end position="1708"/>
    </location>
</feature>
<evidence type="ECO:0000313" key="18">
    <source>
        <dbReference type="RefSeq" id="XP_013794399.1"/>
    </source>
</evidence>
<dbReference type="CDD" id="cd00033">
    <property type="entry name" value="CCP"/>
    <property type="match status" value="53"/>
</dbReference>
<feature type="domain" description="Sushi" evidence="15">
    <location>
        <begin position="1885"/>
        <end position="1944"/>
    </location>
</feature>
<feature type="domain" description="HYR" evidence="14">
    <location>
        <begin position="646"/>
        <end position="724"/>
    </location>
</feature>
<reference evidence="18" key="1">
    <citation type="submission" date="2025-08" db="UniProtKB">
        <authorList>
            <consortium name="RefSeq"/>
        </authorList>
    </citation>
    <scope>IDENTIFICATION</scope>
    <source>
        <tissue evidence="18">Muscle</tissue>
    </source>
</reference>
<feature type="disulfide bond" evidence="7">
    <location>
        <begin position="4046"/>
        <end position="4073"/>
    </location>
</feature>
<feature type="disulfide bond" evidence="6">
    <location>
        <begin position="4665"/>
        <end position="4675"/>
    </location>
</feature>
<feature type="domain" description="Sushi" evidence="15">
    <location>
        <begin position="2527"/>
        <end position="2586"/>
    </location>
</feature>
<dbReference type="InterPro" id="IPR011641">
    <property type="entry name" value="Tyr-kin_ephrin_A/B_rcpt-like"/>
</dbReference>
<feature type="disulfide bond" evidence="7">
    <location>
        <begin position="3524"/>
        <end position="3551"/>
    </location>
</feature>
<evidence type="ECO:0000256" key="10">
    <source>
        <dbReference type="SAM" id="SignalP"/>
    </source>
</evidence>
<dbReference type="SUPFAM" id="SSF49899">
    <property type="entry name" value="Concanavalin A-like lectins/glucanases"/>
    <property type="match status" value="1"/>
</dbReference>
<feature type="domain" description="Sushi" evidence="15">
    <location>
        <begin position="3380"/>
        <end position="3437"/>
    </location>
</feature>
<dbReference type="InterPro" id="IPR030476">
    <property type="entry name" value="Pentaxin_CS"/>
</dbReference>
<dbReference type="Gene3D" id="2.10.50.10">
    <property type="entry name" value="Tumor Necrosis Factor Receptor, subunit A, domain 2"/>
    <property type="match status" value="4"/>
</dbReference>
<dbReference type="InterPro" id="IPR002035">
    <property type="entry name" value="VWF_A"/>
</dbReference>
<keyword evidence="7" id="KW-0768">Sushi</keyword>
<feature type="domain" description="Sushi" evidence="15">
    <location>
        <begin position="2858"/>
        <end position="2915"/>
    </location>
</feature>
<feature type="disulfide bond" evidence="6">
    <location>
        <begin position="1418"/>
        <end position="1427"/>
    </location>
</feature>
<feature type="domain" description="Sushi" evidence="15">
    <location>
        <begin position="4607"/>
        <end position="4663"/>
    </location>
</feature>
<feature type="domain" description="EGF-like" evidence="11">
    <location>
        <begin position="1430"/>
        <end position="1466"/>
    </location>
</feature>
<feature type="domain" description="Sushi" evidence="15">
    <location>
        <begin position="3612"/>
        <end position="3669"/>
    </location>
</feature>
<dbReference type="SUPFAM" id="SSF57535">
    <property type="entry name" value="Complement control module/SCR domain"/>
    <property type="match status" value="54"/>
</dbReference>
<feature type="domain" description="Sushi" evidence="15">
    <location>
        <begin position="498"/>
        <end position="562"/>
    </location>
</feature>
<feature type="disulfide bond" evidence="6">
    <location>
        <begin position="1494"/>
        <end position="1503"/>
    </location>
</feature>
<feature type="domain" description="Sushi" evidence="15">
    <location>
        <begin position="4371"/>
        <end position="4428"/>
    </location>
</feature>
<dbReference type="SUPFAM" id="SSF57184">
    <property type="entry name" value="Growth factor receptor domain"/>
    <property type="match status" value="2"/>
</dbReference>
<feature type="disulfide bond" evidence="6">
    <location>
        <begin position="1380"/>
        <end position="1389"/>
    </location>
</feature>
<dbReference type="SMART" id="SM00159">
    <property type="entry name" value="PTX"/>
    <property type="match status" value="1"/>
</dbReference>
<dbReference type="Gene3D" id="2.10.25.10">
    <property type="entry name" value="Laminin"/>
    <property type="match status" value="9"/>
</dbReference>
<feature type="disulfide bond" evidence="7">
    <location>
        <begin position="1855"/>
        <end position="1882"/>
    </location>
</feature>
<feature type="disulfide bond" evidence="7">
    <location>
        <begin position="4457"/>
        <end position="4484"/>
    </location>
</feature>
<dbReference type="InterPro" id="IPR013320">
    <property type="entry name" value="ConA-like_dom_sf"/>
</dbReference>
<feature type="domain" description="Sushi" evidence="15">
    <location>
        <begin position="2352"/>
        <end position="2410"/>
    </location>
</feature>
<dbReference type="InterPro" id="IPR035976">
    <property type="entry name" value="Sushi/SCR/CCP_sf"/>
</dbReference>
<feature type="disulfide bond" evidence="7">
    <location>
        <begin position="2497"/>
        <end position="2524"/>
    </location>
</feature>
<feature type="disulfide bond" evidence="7">
    <location>
        <begin position="2322"/>
        <end position="2349"/>
    </location>
</feature>
<feature type="disulfide bond" evidence="7">
    <location>
        <begin position="3872"/>
        <end position="3899"/>
    </location>
</feature>
<dbReference type="Proteomes" id="UP000694941">
    <property type="component" value="Unplaced"/>
</dbReference>
<feature type="disulfide bond" evidence="7">
    <location>
        <begin position="3118"/>
        <end position="3145"/>
    </location>
</feature>
<dbReference type="InterPro" id="IPR003410">
    <property type="entry name" value="HYR_dom"/>
</dbReference>
<evidence type="ECO:0000259" key="13">
    <source>
        <dbReference type="PROSITE" id="PS50234"/>
    </source>
</evidence>
<feature type="disulfide bond" evidence="7">
    <location>
        <begin position="2381"/>
        <end position="2408"/>
    </location>
</feature>
<keyword evidence="8" id="KW-0175">Coiled coil</keyword>
<feature type="domain" description="Sushi" evidence="15">
    <location>
        <begin position="2587"/>
        <end position="2644"/>
    </location>
</feature>
<feature type="domain" description="Sushi" evidence="15">
    <location>
        <begin position="2236"/>
        <end position="2293"/>
    </location>
</feature>
<feature type="disulfide bond" evidence="7">
    <location>
        <begin position="4577"/>
        <end position="4604"/>
    </location>
</feature>
<feature type="disulfide bond" evidence="7">
    <location>
        <begin position="2886"/>
        <end position="2913"/>
    </location>
</feature>
<feature type="domain" description="EGF-like" evidence="11">
    <location>
        <begin position="1468"/>
        <end position="1504"/>
    </location>
</feature>
<feature type="disulfide bond" evidence="7">
    <location>
        <begin position="4341"/>
        <end position="4368"/>
    </location>
</feature>
<feature type="domain" description="Sushi" evidence="15">
    <location>
        <begin position="438"/>
        <end position="497"/>
    </location>
</feature>
<dbReference type="Pfam" id="PF07699">
    <property type="entry name" value="Ephrin_rec_like"/>
    <property type="match status" value="4"/>
</dbReference>
<dbReference type="PROSITE" id="PS50825">
    <property type="entry name" value="HYR"/>
    <property type="match status" value="2"/>
</dbReference>
<dbReference type="InterPro" id="IPR001879">
    <property type="entry name" value="GPCR_2_extracellular_dom"/>
</dbReference>
<dbReference type="Pfam" id="PF12661">
    <property type="entry name" value="hEGF"/>
    <property type="match status" value="3"/>
</dbReference>
<dbReference type="PROSITE" id="PS51828">
    <property type="entry name" value="PTX_2"/>
    <property type="match status" value="1"/>
</dbReference>
<feature type="disulfide bond" evidence="7">
    <location>
        <begin position="3814"/>
        <end position="3841"/>
    </location>
</feature>
<feature type="domain" description="Sushi" evidence="15">
    <location>
        <begin position="3032"/>
        <end position="3089"/>
    </location>
</feature>
<dbReference type="PANTHER" id="PTHR45656">
    <property type="entry name" value="PROTEIN CBR-CLEC-78"/>
    <property type="match status" value="1"/>
</dbReference>
<feature type="domain" description="Sushi" evidence="15">
    <location>
        <begin position="4076"/>
        <end position="4133"/>
    </location>
</feature>
<feature type="domain" description="VWFA" evidence="13">
    <location>
        <begin position="84"/>
        <end position="265"/>
    </location>
</feature>
<evidence type="ECO:0000256" key="5">
    <source>
        <dbReference type="ARBA" id="ARBA00023180"/>
    </source>
</evidence>
<dbReference type="CDD" id="cd00054">
    <property type="entry name" value="EGF_CA"/>
    <property type="match status" value="8"/>
</dbReference>